<evidence type="ECO:0000313" key="2">
    <source>
        <dbReference type="Proteomes" id="UP000608024"/>
    </source>
</evidence>
<keyword evidence="2" id="KW-1185">Reference proteome</keyword>
<dbReference type="EMBL" id="BNBT01000016">
    <property type="protein sequence ID" value="GHE47790.1"/>
    <property type="molecule type" value="Genomic_DNA"/>
</dbReference>
<reference evidence="1" key="2">
    <citation type="submission" date="2020-09" db="EMBL/GenBank/DDBJ databases">
        <authorList>
            <person name="Sun Q."/>
            <person name="Ohkuma M."/>
        </authorList>
    </citation>
    <scope>NUCLEOTIDE SEQUENCE</scope>
    <source>
        <strain evidence="1">JCM 4784</strain>
    </source>
</reference>
<dbReference type="Proteomes" id="UP000608024">
    <property type="component" value="Unassembled WGS sequence"/>
</dbReference>
<sequence length="65" mass="7222">MDRDGRILAVGLLDGPRLLRLTFAPAAHRDEELAQRLLDDVTRPERGVLPTGRLNVEVPPGALRR</sequence>
<gene>
    <name evidence="1" type="ORF">GCM10018785_16760</name>
</gene>
<reference evidence="1" key="1">
    <citation type="journal article" date="2014" name="Int. J. Syst. Evol. Microbiol.">
        <title>Complete genome sequence of Corynebacterium casei LMG S-19264T (=DSM 44701T), isolated from a smear-ripened cheese.</title>
        <authorList>
            <consortium name="US DOE Joint Genome Institute (JGI-PGF)"/>
            <person name="Walter F."/>
            <person name="Albersmeier A."/>
            <person name="Kalinowski J."/>
            <person name="Ruckert C."/>
        </authorList>
    </citation>
    <scope>NUCLEOTIDE SEQUENCE</scope>
    <source>
        <strain evidence="1">JCM 4784</strain>
    </source>
</reference>
<name>A0A918ZDR0_9ACTN</name>
<organism evidence="1 2">
    <name type="scientific">Streptomyces longispororuber</name>
    <dbReference type="NCBI Taxonomy" id="68230"/>
    <lineage>
        <taxon>Bacteria</taxon>
        <taxon>Bacillati</taxon>
        <taxon>Actinomycetota</taxon>
        <taxon>Actinomycetes</taxon>
        <taxon>Kitasatosporales</taxon>
        <taxon>Streptomycetaceae</taxon>
        <taxon>Streptomyces</taxon>
    </lineage>
</organism>
<proteinExistence type="predicted"/>
<evidence type="ECO:0000313" key="1">
    <source>
        <dbReference type="EMBL" id="GHE47790.1"/>
    </source>
</evidence>
<dbReference type="AlphaFoldDB" id="A0A918ZDR0"/>
<accession>A0A918ZDR0</accession>
<comment type="caution">
    <text evidence="1">The sequence shown here is derived from an EMBL/GenBank/DDBJ whole genome shotgun (WGS) entry which is preliminary data.</text>
</comment>
<protein>
    <submittedName>
        <fullName evidence="1">Uncharacterized protein</fullName>
    </submittedName>
</protein>